<reference evidence="1" key="1">
    <citation type="journal article" date="2021" name="Proc. Natl. Acad. Sci. U.S.A.">
        <title>A Catalog of Tens of Thousands of Viruses from Human Metagenomes Reveals Hidden Associations with Chronic Diseases.</title>
        <authorList>
            <person name="Tisza M.J."/>
            <person name="Buck C.B."/>
        </authorList>
    </citation>
    <scope>NUCLEOTIDE SEQUENCE</scope>
    <source>
        <strain evidence="1">CtzwE5</strain>
    </source>
</reference>
<protein>
    <submittedName>
        <fullName evidence="1">Uncharacterized protein</fullName>
    </submittedName>
</protein>
<evidence type="ECO:0000313" key="1">
    <source>
        <dbReference type="EMBL" id="DAE11087.1"/>
    </source>
</evidence>
<dbReference type="EMBL" id="BK015525">
    <property type="protein sequence ID" value="DAE11087.1"/>
    <property type="molecule type" value="Genomic_DNA"/>
</dbReference>
<proteinExistence type="predicted"/>
<accession>A0A8S5PVJ7</accession>
<organism evidence="1">
    <name type="scientific">Myoviridae sp. ctzwE5</name>
    <dbReference type="NCBI Taxonomy" id="2825214"/>
    <lineage>
        <taxon>Viruses</taxon>
        <taxon>Duplodnaviria</taxon>
        <taxon>Heunggongvirae</taxon>
        <taxon>Uroviricota</taxon>
        <taxon>Caudoviricetes</taxon>
    </lineage>
</organism>
<sequence length="36" mass="4203">MRKILLLSREITIGQETKASGLRREKDARNVFRTKS</sequence>
<name>A0A8S5PVJ7_9CAUD</name>